<dbReference type="InterPro" id="IPR029058">
    <property type="entry name" value="AB_hydrolase_fold"/>
</dbReference>
<name>R7TSL2_CAPTE</name>
<gene>
    <name evidence="1" type="ORF">CAPTEDRAFT_206755</name>
</gene>
<reference evidence="1 3" key="2">
    <citation type="journal article" date="2013" name="Nature">
        <title>Insights into bilaterian evolution from three spiralian genomes.</title>
        <authorList>
            <person name="Simakov O."/>
            <person name="Marletaz F."/>
            <person name="Cho S.J."/>
            <person name="Edsinger-Gonzales E."/>
            <person name="Havlak P."/>
            <person name="Hellsten U."/>
            <person name="Kuo D.H."/>
            <person name="Larsson T."/>
            <person name="Lv J."/>
            <person name="Arendt D."/>
            <person name="Savage R."/>
            <person name="Osoegawa K."/>
            <person name="de Jong P."/>
            <person name="Grimwood J."/>
            <person name="Chapman J.A."/>
            <person name="Shapiro H."/>
            <person name="Aerts A."/>
            <person name="Otillar R.P."/>
            <person name="Terry A.Y."/>
            <person name="Boore J.L."/>
            <person name="Grigoriev I.V."/>
            <person name="Lindberg D.R."/>
            <person name="Seaver E.C."/>
            <person name="Weisblat D.A."/>
            <person name="Putnam N.H."/>
            <person name="Rokhsar D.S."/>
        </authorList>
    </citation>
    <scope>NUCLEOTIDE SEQUENCE</scope>
    <source>
        <strain evidence="1 3">I ESC-2004</strain>
    </source>
</reference>
<dbReference type="Pfam" id="PF05705">
    <property type="entry name" value="DUF829"/>
    <property type="match status" value="1"/>
</dbReference>
<dbReference type="OrthoDB" id="77878at2759"/>
<dbReference type="Proteomes" id="UP000014760">
    <property type="component" value="Unassembled WGS sequence"/>
</dbReference>
<dbReference type="SUPFAM" id="SSF53474">
    <property type="entry name" value="alpha/beta-Hydrolases"/>
    <property type="match status" value="1"/>
</dbReference>
<sequence length="155" mass="17888">MQEEKYSSVRTKIVGQIFDSLTMGGLEKMITGVAQKVHNPIGRAMVTMGTKSYLWATKTYTVDYYEDLVEFFKEAPLRTPVLLFYSLNDPLLCPDAMEDMIDKWRAMNDPRLEVFSKCWPISRHALHVRSHPSDYHLALKSFLLRLGLETPTSRL</sequence>
<reference evidence="2" key="3">
    <citation type="submission" date="2015-06" db="UniProtKB">
        <authorList>
            <consortium name="EnsemblMetazoa"/>
        </authorList>
    </citation>
    <scope>IDENTIFICATION</scope>
</reference>
<dbReference type="EnsemblMetazoa" id="CapteT206755">
    <property type="protein sequence ID" value="CapteP206755"/>
    <property type="gene ID" value="CapteG206755"/>
</dbReference>
<dbReference type="HOGENOM" id="CLU_1697204_0_0_1"/>
<dbReference type="AlphaFoldDB" id="R7TSL2"/>
<reference evidence="3" key="1">
    <citation type="submission" date="2012-12" db="EMBL/GenBank/DDBJ databases">
        <authorList>
            <person name="Hellsten U."/>
            <person name="Grimwood J."/>
            <person name="Chapman J.A."/>
            <person name="Shapiro H."/>
            <person name="Aerts A."/>
            <person name="Otillar R.P."/>
            <person name="Terry A.Y."/>
            <person name="Boore J.L."/>
            <person name="Simakov O."/>
            <person name="Marletaz F."/>
            <person name="Cho S.-J."/>
            <person name="Edsinger-Gonzales E."/>
            <person name="Havlak P."/>
            <person name="Kuo D.-H."/>
            <person name="Larsson T."/>
            <person name="Lv J."/>
            <person name="Arendt D."/>
            <person name="Savage R."/>
            <person name="Osoegawa K."/>
            <person name="de Jong P."/>
            <person name="Lindberg D.R."/>
            <person name="Seaver E.C."/>
            <person name="Weisblat D.A."/>
            <person name="Putnam N.H."/>
            <person name="Grigoriev I.V."/>
            <person name="Rokhsar D.S."/>
        </authorList>
    </citation>
    <scope>NUCLEOTIDE SEQUENCE</scope>
    <source>
        <strain evidence="3">I ESC-2004</strain>
    </source>
</reference>
<evidence type="ECO:0000313" key="3">
    <source>
        <dbReference type="Proteomes" id="UP000014760"/>
    </source>
</evidence>
<evidence type="ECO:0000313" key="1">
    <source>
        <dbReference type="EMBL" id="ELT94476.1"/>
    </source>
</evidence>
<dbReference type="EMBL" id="KB309410">
    <property type="protein sequence ID" value="ELT94476.1"/>
    <property type="molecule type" value="Genomic_DNA"/>
</dbReference>
<dbReference type="InterPro" id="IPR008547">
    <property type="entry name" value="DUF829_TMEM53"/>
</dbReference>
<dbReference type="PANTHER" id="PTHR20908:SF4">
    <property type="entry name" value="SI:DKEY-5I3.5"/>
    <property type="match status" value="1"/>
</dbReference>
<keyword evidence="3" id="KW-1185">Reference proteome</keyword>
<proteinExistence type="predicted"/>
<evidence type="ECO:0000313" key="2">
    <source>
        <dbReference type="EnsemblMetazoa" id="CapteP206755"/>
    </source>
</evidence>
<dbReference type="EMBL" id="AMQN01029173">
    <property type="status" value="NOT_ANNOTATED_CDS"/>
    <property type="molecule type" value="Genomic_DNA"/>
</dbReference>
<accession>R7TSL2</accession>
<dbReference type="PANTHER" id="PTHR20908">
    <property type="entry name" value="LD15586P"/>
    <property type="match status" value="1"/>
</dbReference>
<dbReference type="GO" id="GO:0017171">
    <property type="term" value="F:serine hydrolase activity"/>
    <property type="evidence" value="ECO:0007669"/>
    <property type="project" value="TreeGrafter"/>
</dbReference>
<organism evidence="1">
    <name type="scientific">Capitella teleta</name>
    <name type="common">Polychaete worm</name>
    <dbReference type="NCBI Taxonomy" id="283909"/>
    <lineage>
        <taxon>Eukaryota</taxon>
        <taxon>Metazoa</taxon>
        <taxon>Spiralia</taxon>
        <taxon>Lophotrochozoa</taxon>
        <taxon>Annelida</taxon>
        <taxon>Polychaeta</taxon>
        <taxon>Sedentaria</taxon>
        <taxon>Scolecida</taxon>
        <taxon>Capitellidae</taxon>
        <taxon>Capitella</taxon>
    </lineage>
</organism>
<dbReference type="OMA" id="CEHASNM"/>
<protein>
    <submittedName>
        <fullName evidence="1 2">Uncharacterized protein</fullName>
    </submittedName>
</protein>